<dbReference type="Gene3D" id="3.60.10.10">
    <property type="entry name" value="Endonuclease/exonuclease/phosphatase"/>
    <property type="match status" value="1"/>
</dbReference>
<dbReference type="STRING" id="334426.A0A0R3PGT8"/>
<dbReference type="EMBL" id="UYYA01001110">
    <property type="protein sequence ID" value="VDM55117.1"/>
    <property type="molecule type" value="Genomic_DNA"/>
</dbReference>
<dbReference type="Proteomes" id="UP000267027">
    <property type="component" value="Unassembled WGS sequence"/>
</dbReference>
<protein>
    <submittedName>
        <fullName evidence="4">Craniofacial development protein 2-like</fullName>
    </submittedName>
</protein>
<gene>
    <name evidence="2" type="ORF">ACOC_LOCUS3532</name>
</gene>
<dbReference type="OMA" id="FTIRIVY"/>
<evidence type="ECO:0000313" key="4">
    <source>
        <dbReference type="WBParaSite" id="ACOC_0000353101-mRNA-1"/>
    </source>
</evidence>
<feature type="compositionally biased region" description="Polar residues" evidence="1">
    <location>
        <begin position="141"/>
        <end position="156"/>
    </location>
</feature>
<dbReference type="InterPro" id="IPR036691">
    <property type="entry name" value="Endo/exonu/phosph_ase_sf"/>
</dbReference>
<proteinExistence type="predicted"/>
<feature type="region of interest" description="Disordered" evidence="1">
    <location>
        <begin position="134"/>
        <end position="156"/>
    </location>
</feature>
<dbReference type="WBParaSite" id="ACOC_0000353101-mRNA-1">
    <property type="protein sequence ID" value="ACOC_0000353101-mRNA-1"/>
    <property type="gene ID" value="ACOC_0000353101"/>
</dbReference>
<reference evidence="4" key="1">
    <citation type="submission" date="2017-02" db="UniProtKB">
        <authorList>
            <consortium name="WormBaseParasite"/>
        </authorList>
    </citation>
    <scope>IDENTIFICATION</scope>
</reference>
<organism evidence="4">
    <name type="scientific">Angiostrongylus costaricensis</name>
    <name type="common">Nematode worm</name>
    <dbReference type="NCBI Taxonomy" id="334426"/>
    <lineage>
        <taxon>Eukaryota</taxon>
        <taxon>Metazoa</taxon>
        <taxon>Ecdysozoa</taxon>
        <taxon>Nematoda</taxon>
        <taxon>Chromadorea</taxon>
        <taxon>Rhabditida</taxon>
        <taxon>Rhabditina</taxon>
        <taxon>Rhabditomorpha</taxon>
        <taxon>Strongyloidea</taxon>
        <taxon>Metastrongylidae</taxon>
        <taxon>Angiostrongylus</taxon>
    </lineage>
</organism>
<accession>A0A0R3PGT8</accession>
<dbReference type="SUPFAM" id="SSF56219">
    <property type="entry name" value="DNase I-like"/>
    <property type="match status" value="1"/>
</dbReference>
<evidence type="ECO:0000256" key="1">
    <source>
        <dbReference type="SAM" id="MobiDB-lite"/>
    </source>
</evidence>
<sequence length="156" mass="17761">MQLRRIRYDIIGLAETRKRHPFSAVYDTGEKLFHGTCNSRGIGGVGVLANTHLCMNIDSFEHLTTRIGRLRLKKCGSTLAFTIRIVYAPTSNYDEEEVRAFYMDLEKFYRENHTFFKVIIGDFNAKIGPRRTSEERHIGHTDQNGTNKVSGSVSSS</sequence>
<reference evidence="2 3" key="2">
    <citation type="submission" date="2018-11" db="EMBL/GenBank/DDBJ databases">
        <authorList>
            <consortium name="Pathogen Informatics"/>
        </authorList>
    </citation>
    <scope>NUCLEOTIDE SEQUENCE [LARGE SCALE GENOMIC DNA]</scope>
    <source>
        <strain evidence="2 3">Costa Rica</strain>
    </source>
</reference>
<dbReference type="AlphaFoldDB" id="A0A0R3PGT8"/>
<evidence type="ECO:0000313" key="2">
    <source>
        <dbReference type="EMBL" id="VDM55117.1"/>
    </source>
</evidence>
<evidence type="ECO:0000313" key="3">
    <source>
        <dbReference type="Proteomes" id="UP000267027"/>
    </source>
</evidence>
<dbReference type="OrthoDB" id="5835518at2759"/>
<name>A0A0R3PGT8_ANGCS</name>
<keyword evidence="3" id="KW-1185">Reference proteome</keyword>